<dbReference type="GO" id="GO:0003887">
    <property type="term" value="F:DNA-directed DNA polymerase activity"/>
    <property type="evidence" value="ECO:0007669"/>
    <property type="project" value="UniProtKB-EC"/>
</dbReference>
<dbReference type="PANTHER" id="PTHR11669">
    <property type="entry name" value="REPLICATION FACTOR C / DNA POLYMERASE III GAMMA-TAU SUBUNIT"/>
    <property type="match status" value="1"/>
</dbReference>
<dbReference type="GO" id="GO:0003677">
    <property type="term" value="F:DNA binding"/>
    <property type="evidence" value="ECO:0007669"/>
    <property type="project" value="InterPro"/>
</dbReference>
<evidence type="ECO:0000256" key="1">
    <source>
        <dbReference type="ARBA" id="ARBA00005378"/>
    </source>
</evidence>
<proteinExistence type="inferred from homology"/>
<evidence type="ECO:0000313" key="7">
    <source>
        <dbReference type="EMBL" id="KFG99552.1"/>
    </source>
</evidence>
<dbReference type="GO" id="GO:0005524">
    <property type="term" value="F:ATP binding"/>
    <property type="evidence" value="ECO:0007669"/>
    <property type="project" value="UniProtKB-KW"/>
</dbReference>
<feature type="region of interest" description="Disordered" evidence="5">
    <location>
        <begin position="1"/>
        <end position="29"/>
    </location>
</feature>
<dbReference type="OrthoDB" id="4199794at2759"/>
<reference evidence="7 8" key="1">
    <citation type="submission" date="2014-08" db="EMBL/GenBank/DDBJ databases">
        <authorList>
            <person name="Sibley D."/>
            <person name="Venepally P."/>
            <person name="Karamycheva S."/>
            <person name="Hadjithomas M."/>
            <person name="Khan A."/>
            <person name="Brunk B."/>
            <person name="Roos D."/>
            <person name="Caler E."/>
            <person name="Lorenzi H."/>
        </authorList>
    </citation>
    <scope>NUCLEOTIDE SEQUENCE [LARGE SCALE GENOMIC DNA]</scope>
    <source>
        <strain evidence="7 8">VAND</strain>
    </source>
</reference>
<evidence type="ECO:0000256" key="2">
    <source>
        <dbReference type="ARBA" id="ARBA00022705"/>
    </source>
</evidence>
<dbReference type="InterPro" id="IPR027417">
    <property type="entry name" value="P-loop_NTPase"/>
</dbReference>
<dbReference type="InterPro" id="IPR003593">
    <property type="entry name" value="AAA+_ATPase"/>
</dbReference>
<dbReference type="PANTHER" id="PTHR11669:SF5">
    <property type="entry name" value="REPLICATION FACTOR C SUBUNIT 2"/>
    <property type="match status" value="1"/>
</dbReference>
<dbReference type="FunFam" id="3.40.50.300:FF:000952">
    <property type="entry name" value="Replication factor C subunit 2"/>
    <property type="match status" value="1"/>
</dbReference>
<feature type="domain" description="AAA+ ATPase" evidence="6">
    <location>
        <begin position="64"/>
        <end position="190"/>
    </location>
</feature>
<evidence type="ECO:0000313" key="8">
    <source>
        <dbReference type="Proteomes" id="UP000028840"/>
    </source>
</evidence>
<dbReference type="VEuPathDB" id="ToxoDB:TGVAND_210960"/>
<reference evidence="7 8" key="2">
    <citation type="journal article" date="2015" name="Eukaryot. Cell">
        <title>Genetic mapping reveals that sinefungin resistance in Toxoplasma gondii is controlled by a putative amino acid transporter locus that can be used as a negative selectable marker.</title>
        <authorList>
            <person name="Behnke M.S."/>
            <person name="Khan A."/>
            <person name="Sibley L.D."/>
        </authorList>
    </citation>
    <scope>NUCLEOTIDE SEQUENCE [LARGE SCALE GENOMIC DNA]</scope>
    <source>
        <strain evidence="7 8">VAND</strain>
    </source>
</reference>
<dbReference type="GO" id="GO:0016887">
    <property type="term" value="F:ATP hydrolysis activity"/>
    <property type="evidence" value="ECO:0007669"/>
    <property type="project" value="InterPro"/>
</dbReference>
<sequence length="351" mass="39372">METHLGRREGDENLAPQSQSGKDETSSTTLDSIWIEKYRPETLDDVVGNDQVMRRLRIIAREGNMPHLMLAGPPGTGKTSSVLCLCKQLLGSRWRAYTLELNASDERTIDVIREKVKHFAKEKRDLPAGRHKIVILDEVDAMTEAAQQALRRIMEQFSDTTRFALACNSSASVIEPLQSRCAILRFRKLDDSQLVRRLRQVCAMEALQVTDDGIEAIVFCADGDMRSALNNLQSTVSAFGVVNRENVEKVCDNPPPEAVRSMLMECLAGKWREAHDIAAELLRRGYTPMDVVLTTRSVLSRFENECKEHILLEYLKYVGLAHMTMSAGLSTPLQLDKMLANLCRVSLVLPA</sequence>
<dbReference type="Pfam" id="PF08542">
    <property type="entry name" value="Rep_fac_C"/>
    <property type="match status" value="1"/>
</dbReference>
<dbReference type="SUPFAM" id="SSF48019">
    <property type="entry name" value="post-AAA+ oligomerization domain-like"/>
    <property type="match status" value="1"/>
</dbReference>
<keyword evidence="7" id="KW-0548">Nucleotidyltransferase</keyword>
<dbReference type="GO" id="GO:0003689">
    <property type="term" value="F:DNA clamp loader activity"/>
    <property type="evidence" value="ECO:0007669"/>
    <property type="project" value="TreeGrafter"/>
</dbReference>
<keyword evidence="3" id="KW-0547">Nucleotide-binding</keyword>
<organism evidence="7 8">
    <name type="scientific">Toxoplasma gondii VAND</name>
    <dbReference type="NCBI Taxonomy" id="933077"/>
    <lineage>
        <taxon>Eukaryota</taxon>
        <taxon>Sar</taxon>
        <taxon>Alveolata</taxon>
        <taxon>Apicomplexa</taxon>
        <taxon>Conoidasida</taxon>
        <taxon>Coccidia</taxon>
        <taxon>Eucoccidiorida</taxon>
        <taxon>Eimeriorina</taxon>
        <taxon>Sarcocystidae</taxon>
        <taxon>Toxoplasma</taxon>
    </lineage>
</organism>
<dbReference type="NCBIfam" id="NF001679">
    <property type="entry name" value="PRK00440.1"/>
    <property type="match status" value="1"/>
</dbReference>
<comment type="caution">
    <text evidence="7">The sequence shown here is derived from an EMBL/GenBank/DDBJ whole genome shotgun (WGS) entry which is preliminary data.</text>
</comment>
<evidence type="ECO:0000256" key="4">
    <source>
        <dbReference type="ARBA" id="ARBA00022840"/>
    </source>
</evidence>
<protein>
    <submittedName>
        <fullName evidence="7">Putative replication factor C subunit 4</fullName>
        <ecNumber evidence="7">2.7.7.7</ecNumber>
    </submittedName>
</protein>
<dbReference type="InterPro" id="IPR008921">
    <property type="entry name" value="DNA_pol3_clamp-load_cplx_C"/>
</dbReference>
<dbReference type="SMR" id="A0A086PGS1"/>
<dbReference type="Pfam" id="PF00004">
    <property type="entry name" value="AAA"/>
    <property type="match status" value="1"/>
</dbReference>
<dbReference type="SUPFAM" id="SSF52540">
    <property type="entry name" value="P-loop containing nucleoside triphosphate hydrolases"/>
    <property type="match status" value="1"/>
</dbReference>
<dbReference type="GO" id="GO:0005663">
    <property type="term" value="C:DNA replication factor C complex"/>
    <property type="evidence" value="ECO:0007669"/>
    <property type="project" value="TreeGrafter"/>
</dbReference>
<dbReference type="AlphaFoldDB" id="A0A086PGS1"/>
<evidence type="ECO:0000256" key="3">
    <source>
        <dbReference type="ARBA" id="ARBA00022741"/>
    </source>
</evidence>
<dbReference type="InterPro" id="IPR003959">
    <property type="entry name" value="ATPase_AAA_core"/>
</dbReference>
<dbReference type="Gene3D" id="1.20.272.10">
    <property type="match status" value="1"/>
</dbReference>
<comment type="similarity">
    <text evidence="1">Belongs to the activator 1 small subunits family.</text>
</comment>
<keyword evidence="7" id="KW-0808">Transferase</keyword>
<gene>
    <name evidence="7" type="ORF">TGVAND_210960</name>
</gene>
<feature type="compositionally biased region" description="Basic and acidic residues" evidence="5">
    <location>
        <begin position="1"/>
        <end position="11"/>
    </location>
</feature>
<evidence type="ECO:0000256" key="5">
    <source>
        <dbReference type="SAM" id="MobiDB-lite"/>
    </source>
</evidence>
<dbReference type="GO" id="GO:0006261">
    <property type="term" value="P:DNA-templated DNA replication"/>
    <property type="evidence" value="ECO:0007669"/>
    <property type="project" value="TreeGrafter"/>
</dbReference>
<dbReference type="InterPro" id="IPR047854">
    <property type="entry name" value="RFC_lid"/>
</dbReference>
<dbReference type="EMBL" id="AEYJ02001828">
    <property type="protein sequence ID" value="KFG99552.1"/>
    <property type="molecule type" value="Genomic_DNA"/>
</dbReference>
<dbReference type="SMART" id="SM00382">
    <property type="entry name" value="AAA"/>
    <property type="match status" value="1"/>
</dbReference>
<keyword evidence="2" id="KW-0235">DNA replication</keyword>
<keyword evidence="4" id="KW-0067">ATP-binding</keyword>
<dbReference type="Gene3D" id="3.40.50.300">
    <property type="entry name" value="P-loop containing nucleotide triphosphate hydrolases"/>
    <property type="match status" value="1"/>
</dbReference>
<feature type="compositionally biased region" description="Polar residues" evidence="5">
    <location>
        <begin position="15"/>
        <end position="29"/>
    </location>
</feature>
<evidence type="ECO:0000259" key="6">
    <source>
        <dbReference type="SMART" id="SM00382"/>
    </source>
</evidence>
<dbReference type="Gene3D" id="1.10.8.60">
    <property type="match status" value="1"/>
</dbReference>
<name>A0A086PGS1_TOXGO</name>
<dbReference type="CDD" id="cd18140">
    <property type="entry name" value="HLD_clamp_RFC"/>
    <property type="match status" value="1"/>
</dbReference>
<dbReference type="GO" id="GO:0006281">
    <property type="term" value="P:DNA repair"/>
    <property type="evidence" value="ECO:0007669"/>
    <property type="project" value="TreeGrafter"/>
</dbReference>
<dbReference type="Proteomes" id="UP000028840">
    <property type="component" value="Unassembled WGS sequence"/>
</dbReference>
<dbReference type="GO" id="GO:0005634">
    <property type="term" value="C:nucleus"/>
    <property type="evidence" value="ECO:0007669"/>
    <property type="project" value="TreeGrafter"/>
</dbReference>
<accession>A0A086PGS1</accession>
<dbReference type="CDD" id="cd00009">
    <property type="entry name" value="AAA"/>
    <property type="match status" value="1"/>
</dbReference>
<dbReference type="InterPro" id="IPR013748">
    <property type="entry name" value="Rep_factorC_C"/>
</dbReference>
<dbReference type="EC" id="2.7.7.7" evidence="7"/>
<dbReference type="InterPro" id="IPR050238">
    <property type="entry name" value="DNA_Rep/Repair_Clamp_Loader"/>
</dbReference>
<dbReference type="FunFam" id="1.10.8.60:FF:000012">
    <property type="entry name" value="Replication factor C subunit 4"/>
    <property type="match status" value="1"/>
</dbReference>